<name>A0A3A1QY98_9BACI</name>
<evidence type="ECO:0000313" key="2">
    <source>
        <dbReference type="EMBL" id="RIW32270.1"/>
    </source>
</evidence>
<dbReference type="AlphaFoldDB" id="A0A3A1QY98"/>
<accession>A0A3A1QY98</accession>
<feature type="transmembrane region" description="Helical" evidence="1">
    <location>
        <begin position="7"/>
        <end position="24"/>
    </location>
</feature>
<evidence type="ECO:0000313" key="3">
    <source>
        <dbReference type="Proteomes" id="UP000265801"/>
    </source>
</evidence>
<dbReference type="RefSeq" id="WP_119547455.1">
    <property type="nucleotide sequence ID" value="NZ_QXIR01000018.1"/>
</dbReference>
<keyword evidence="1" id="KW-0472">Membrane</keyword>
<sequence>MLSRIKWLSFSMEALLALPIFGGVASELMPFYLCFVAVWHACVLMVSKSENQPILGSAFGIVASFTNFFPYVRIITHAVTAFILYLEIKKAPGME</sequence>
<feature type="transmembrane region" description="Helical" evidence="1">
    <location>
        <begin position="59"/>
        <end position="86"/>
    </location>
</feature>
<dbReference type="OrthoDB" id="2873769at2"/>
<proteinExistence type="predicted"/>
<dbReference type="Proteomes" id="UP000265801">
    <property type="component" value="Unassembled WGS sequence"/>
</dbReference>
<keyword evidence="1" id="KW-1133">Transmembrane helix</keyword>
<organism evidence="2 3">
    <name type="scientific">Bacillus salacetis</name>
    <dbReference type="NCBI Taxonomy" id="2315464"/>
    <lineage>
        <taxon>Bacteria</taxon>
        <taxon>Bacillati</taxon>
        <taxon>Bacillota</taxon>
        <taxon>Bacilli</taxon>
        <taxon>Bacillales</taxon>
        <taxon>Bacillaceae</taxon>
        <taxon>Bacillus</taxon>
    </lineage>
</organism>
<keyword evidence="1" id="KW-0812">Transmembrane</keyword>
<keyword evidence="3" id="KW-1185">Reference proteome</keyword>
<reference evidence="2 3" key="1">
    <citation type="submission" date="2018-09" db="EMBL/GenBank/DDBJ databases">
        <title>Bacillus saliacetes sp. nov., isolated from Thai shrimp paste (Ka-pi).</title>
        <authorList>
            <person name="Daroonpunt R."/>
            <person name="Tanasupawat S."/>
            <person name="Yiamsombut S."/>
        </authorList>
    </citation>
    <scope>NUCLEOTIDE SEQUENCE [LARGE SCALE GENOMIC DNA]</scope>
    <source>
        <strain evidence="2 3">SKP7-4</strain>
    </source>
</reference>
<protein>
    <submittedName>
        <fullName evidence="2">Uncharacterized protein</fullName>
    </submittedName>
</protein>
<dbReference type="EMBL" id="QXIR01000018">
    <property type="protein sequence ID" value="RIW32270.1"/>
    <property type="molecule type" value="Genomic_DNA"/>
</dbReference>
<gene>
    <name evidence="2" type="ORF">D3H55_13420</name>
</gene>
<evidence type="ECO:0000256" key="1">
    <source>
        <dbReference type="SAM" id="Phobius"/>
    </source>
</evidence>
<comment type="caution">
    <text evidence="2">The sequence shown here is derived from an EMBL/GenBank/DDBJ whole genome shotgun (WGS) entry which is preliminary data.</text>
</comment>
<feature type="transmembrane region" description="Helical" evidence="1">
    <location>
        <begin position="30"/>
        <end position="47"/>
    </location>
</feature>